<evidence type="ECO:0000313" key="3">
    <source>
        <dbReference type="Proteomes" id="UP001155240"/>
    </source>
</evidence>
<keyword evidence="3" id="KW-1185">Reference proteome</keyword>
<dbReference type="Proteomes" id="UP001155240">
    <property type="component" value="Unassembled WGS sequence"/>
</dbReference>
<dbReference type="AlphaFoldDB" id="A0A9X2IQF4"/>
<keyword evidence="1" id="KW-0732">Signal</keyword>
<name>A0A9X2IQF4_9MICO</name>
<organism evidence="2 3">
    <name type="scientific">Rathayibacter rubneri</name>
    <dbReference type="NCBI Taxonomy" id="2950106"/>
    <lineage>
        <taxon>Bacteria</taxon>
        <taxon>Bacillati</taxon>
        <taxon>Actinomycetota</taxon>
        <taxon>Actinomycetes</taxon>
        <taxon>Micrococcales</taxon>
        <taxon>Microbacteriaceae</taxon>
        <taxon>Rathayibacter</taxon>
    </lineage>
</organism>
<protein>
    <recommendedName>
        <fullName evidence="4">META domain-containing protein</fullName>
    </recommendedName>
</protein>
<proteinExistence type="predicted"/>
<gene>
    <name evidence="2" type="ORF">NB037_01720</name>
</gene>
<evidence type="ECO:0008006" key="4">
    <source>
        <dbReference type="Google" id="ProtNLM"/>
    </source>
</evidence>
<comment type="caution">
    <text evidence="2">The sequence shown here is derived from an EMBL/GenBank/DDBJ whole genome shotgun (WGS) entry which is preliminary data.</text>
</comment>
<evidence type="ECO:0000256" key="1">
    <source>
        <dbReference type="SAM" id="SignalP"/>
    </source>
</evidence>
<feature type="signal peptide" evidence="1">
    <location>
        <begin position="1"/>
        <end position="30"/>
    </location>
</feature>
<dbReference type="RefSeq" id="WP_251943033.1">
    <property type="nucleotide sequence ID" value="NZ_JAMRYM010000002.1"/>
</dbReference>
<accession>A0A9X2IQF4</accession>
<feature type="chain" id="PRO_5040803388" description="META domain-containing protein" evidence="1">
    <location>
        <begin position="31"/>
        <end position="160"/>
    </location>
</feature>
<reference evidence="2" key="1">
    <citation type="submission" date="2022-06" db="EMBL/GenBank/DDBJ databases">
        <title>Whole genome shotgun sequencing (WGS) of Rathayibacter sp. ZW T2_19, isolated from stored onions (Allium cepa).</title>
        <authorList>
            <person name="Stoll D.A."/>
            <person name="Huch M."/>
        </authorList>
    </citation>
    <scope>NUCLEOTIDE SEQUENCE</scope>
    <source>
        <strain evidence="2">ZW T2_19</strain>
    </source>
</reference>
<sequence>MVRPALRLALIVVAASLAAAGVASLRPASAAGTDGCSDRPTSADPFGCDRWVLTAASGEGPYSAWVEDARVRLRTERVDGYETVVVGTECSSVTAPFTIDGVLLVPEEQPAWRDECEDRPGPAEIRLLALLSAPVVVGGTPEDIVLEGTGGSLVFSRIPG</sequence>
<dbReference type="EMBL" id="JAMRYM010000002">
    <property type="protein sequence ID" value="MCM6761125.1"/>
    <property type="molecule type" value="Genomic_DNA"/>
</dbReference>
<evidence type="ECO:0000313" key="2">
    <source>
        <dbReference type="EMBL" id="MCM6761125.1"/>
    </source>
</evidence>